<comment type="caution">
    <text evidence="8">The sequence shown here is derived from an EMBL/GenBank/DDBJ whole genome shotgun (WGS) entry which is preliminary data.</text>
</comment>
<dbReference type="STRING" id="4072.A0A2G2YAM6"/>
<dbReference type="GO" id="GO:0031515">
    <property type="term" value="C:tRNA (m1A) methyltransferase complex"/>
    <property type="evidence" value="ECO:0007669"/>
    <property type="project" value="InterPro"/>
</dbReference>
<dbReference type="PANTHER" id="PTHR12945:SF0">
    <property type="entry name" value="TRNA (ADENINE(58)-N(1))-METHYLTRANSFERASE NON-CATALYTIC SUBUNIT TRM6"/>
    <property type="match status" value="1"/>
</dbReference>
<feature type="region of interest" description="Disordered" evidence="7">
    <location>
        <begin position="90"/>
        <end position="119"/>
    </location>
</feature>
<dbReference type="AlphaFoldDB" id="A0A2G2YAM6"/>
<protein>
    <recommendedName>
        <fullName evidence="3">tRNA (adenine(58)-N(1))-methyltransferase non-catalytic subunit TRM6</fullName>
    </recommendedName>
    <alternativeName>
        <fullName evidence="6">tRNA(m1A58)-methyltransferase subunit TRM6</fullName>
    </alternativeName>
</protein>
<comment type="subcellular location">
    <subcellularLocation>
        <location evidence="1">Nucleus</location>
    </subcellularLocation>
</comment>
<evidence type="ECO:0000313" key="9">
    <source>
        <dbReference type="Proteomes" id="UP000222542"/>
    </source>
</evidence>
<name>A0A2G2YAM6_CAPAN</name>
<evidence type="ECO:0000256" key="4">
    <source>
        <dbReference type="ARBA" id="ARBA00022694"/>
    </source>
</evidence>
<proteinExistence type="inferred from homology"/>
<dbReference type="GO" id="GO:0005634">
    <property type="term" value="C:nucleus"/>
    <property type="evidence" value="ECO:0007669"/>
    <property type="project" value="UniProtKB-SubCell"/>
</dbReference>
<comment type="similarity">
    <text evidence="2">Belongs to the TRM6/GCD10 family.</text>
</comment>
<evidence type="ECO:0000256" key="5">
    <source>
        <dbReference type="ARBA" id="ARBA00023242"/>
    </source>
</evidence>
<evidence type="ECO:0000256" key="3">
    <source>
        <dbReference type="ARBA" id="ARBA00021704"/>
    </source>
</evidence>
<dbReference type="InterPro" id="IPR017423">
    <property type="entry name" value="TRM6"/>
</dbReference>
<feature type="compositionally biased region" description="Polar residues" evidence="7">
    <location>
        <begin position="104"/>
        <end position="113"/>
    </location>
</feature>
<feature type="compositionally biased region" description="Basic and acidic residues" evidence="7">
    <location>
        <begin position="90"/>
        <end position="101"/>
    </location>
</feature>
<keyword evidence="5" id="KW-0539">Nucleus</keyword>
<evidence type="ECO:0000256" key="1">
    <source>
        <dbReference type="ARBA" id="ARBA00004123"/>
    </source>
</evidence>
<evidence type="ECO:0000313" key="8">
    <source>
        <dbReference type="EMBL" id="PHT66774.1"/>
    </source>
</evidence>
<evidence type="ECO:0000256" key="7">
    <source>
        <dbReference type="SAM" id="MobiDB-lite"/>
    </source>
</evidence>
<keyword evidence="4" id="KW-0819">tRNA processing</keyword>
<dbReference type="GO" id="GO:0030488">
    <property type="term" value="P:tRNA methylation"/>
    <property type="evidence" value="ECO:0007669"/>
    <property type="project" value="InterPro"/>
</dbReference>
<gene>
    <name evidence="8" type="ORF">T459_31199</name>
</gene>
<dbReference type="Proteomes" id="UP000222542">
    <property type="component" value="Unassembled WGS sequence"/>
</dbReference>
<dbReference type="PANTHER" id="PTHR12945">
    <property type="entry name" value="TRANSLATION INITIATION FACTOR EIF3-RELATED"/>
    <property type="match status" value="1"/>
</dbReference>
<reference evidence="8 9" key="1">
    <citation type="journal article" date="2014" name="Nat. Genet.">
        <title>Genome sequence of the hot pepper provides insights into the evolution of pungency in Capsicum species.</title>
        <authorList>
            <person name="Kim S."/>
            <person name="Park M."/>
            <person name="Yeom S.I."/>
            <person name="Kim Y.M."/>
            <person name="Lee J.M."/>
            <person name="Lee H.A."/>
            <person name="Seo E."/>
            <person name="Choi J."/>
            <person name="Cheong K."/>
            <person name="Kim K.T."/>
            <person name="Jung K."/>
            <person name="Lee G.W."/>
            <person name="Oh S.K."/>
            <person name="Bae C."/>
            <person name="Kim S.B."/>
            <person name="Lee H.Y."/>
            <person name="Kim S.Y."/>
            <person name="Kim M.S."/>
            <person name="Kang B.C."/>
            <person name="Jo Y.D."/>
            <person name="Yang H.B."/>
            <person name="Jeong H.J."/>
            <person name="Kang W.H."/>
            <person name="Kwon J.K."/>
            <person name="Shin C."/>
            <person name="Lim J.Y."/>
            <person name="Park J.H."/>
            <person name="Huh J.H."/>
            <person name="Kim J.S."/>
            <person name="Kim B.D."/>
            <person name="Cohen O."/>
            <person name="Paran I."/>
            <person name="Suh M.C."/>
            <person name="Lee S.B."/>
            <person name="Kim Y.K."/>
            <person name="Shin Y."/>
            <person name="Noh S.J."/>
            <person name="Park J."/>
            <person name="Seo Y.S."/>
            <person name="Kwon S.Y."/>
            <person name="Kim H.A."/>
            <person name="Park J.M."/>
            <person name="Kim H.J."/>
            <person name="Choi S.B."/>
            <person name="Bosland P.W."/>
            <person name="Reeves G."/>
            <person name="Jo S.H."/>
            <person name="Lee B.W."/>
            <person name="Cho H.T."/>
            <person name="Choi H.S."/>
            <person name="Lee M.S."/>
            <person name="Yu Y."/>
            <person name="Do Choi Y."/>
            <person name="Park B.S."/>
            <person name="van Deynze A."/>
            <person name="Ashrafi H."/>
            <person name="Hill T."/>
            <person name="Kim W.T."/>
            <person name="Pai H.S."/>
            <person name="Ahn H.K."/>
            <person name="Yeam I."/>
            <person name="Giovannoni J.J."/>
            <person name="Rose J.K."/>
            <person name="Sorensen I."/>
            <person name="Lee S.J."/>
            <person name="Kim R.W."/>
            <person name="Choi I.Y."/>
            <person name="Choi B.S."/>
            <person name="Lim J.S."/>
            <person name="Lee Y.H."/>
            <person name="Choi D."/>
        </authorList>
    </citation>
    <scope>NUCLEOTIDE SEQUENCE [LARGE SCALE GENOMIC DNA]</scope>
    <source>
        <strain evidence="9">cv. CM334</strain>
    </source>
</reference>
<organism evidence="8 9">
    <name type="scientific">Capsicum annuum</name>
    <name type="common">Capsicum pepper</name>
    <dbReference type="NCBI Taxonomy" id="4072"/>
    <lineage>
        <taxon>Eukaryota</taxon>
        <taxon>Viridiplantae</taxon>
        <taxon>Streptophyta</taxon>
        <taxon>Embryophyta</taxon>
        <taxon>Tracheophyta</taxon>
        <taxon>Spermatophyta</taxon>
        <taxon>Magnoliopsida</taxon>
        <taxon>eudicotyledons</taxon>
        <taxon>Gunneridae</taxon>
        <taxon>Pentapetalae</taxon>
        <taxon>asterids</taxon>
        <taxon>lamiids</taxon>
        <taxon>Solanales</taxon>
        <taxon>Solanaceae</taxon>
        <taxon>Solanoideae</taxon>
        <taxon>Capsiceae</taxon>
        <taxon>Capsicum</taxon>
    </lineage>
</organism>
<dbReference type="Gramene" id="PHT66774">
    <property type="protein sequence ID" value="PHT66774"/>
    <property type="gene ID" value="T459_31199"/>
</dbReference>
<evidence type="ECO:0000256" key="6">
    <source>
        <dbReference type="ARBA" id="ARBA00032319"/>
    </source>
</evidence>
<reference evidence="8 9" key="2">
    <citation type="journal article" date="2017" name="Genome Biol.">
        <title>New reference genome sequences of hot pepper reveal the massive evolution of plant disease-resistance genes by retroduplication.</title>
        <authorList>
            <person name="Kim S."/>
            <person name="Park J."/>
            <person name="Yeom S.I."/>
            <person name="Kim Y.M."/>
            <person name="Seo E."/>
            <person name="Kim K.T."/>
            <person name="Kim M.S."/>
            <person name="Lee J.M."/>
            <person name="Cheong K."/>
            <person name="Shin H.S."/>
            <person name="Kim S.B."/>
            <person name="Han K."/>
            <person name="Lee J."/>
            <person name="Park M."/>
            <person name="Lee H.A."/>
            <person name="Lee H.Y."/>
            <person name="Lee Y."/>
            <person name="Oh S."/>
            <person name="Lee J.H."/>
            <person name="Choi E."/>
            <person name="Choi E."/>
            <person name="Lee S.E."/>
            <person name="Jeon J."/>
            <person name="Kim H."/>
            <person name="Choi G."/>
            <person name="Song H."/>
            <person name="Lee J."/>
            <person name="Lee S.C."/>
            <person name="Kwon J.K."/>
            <person name="Lee H.Y."/>
            <person name="Koo N."/>
            <person name="Hong Y."/>
            <person name="Kim R.W."/>
            <person name="Kang W.H."/>
            <person name="Huh J.H."/>
            <person name="Kang B.C."/>
            <person name="Yang T.J."/>
            <person name="Lee Y.H."/>
            <person name="Bennetzen J.L."/>
            <person name="Choi D."/>
        </authorList>
    </citation>
    <scope>NUCLEOTIDE SEQUENCE [LARGE SCALE GENOMIC DNA]</scope>
    <source>
        <strain evidence="9">cv. CM334</strain>
    </source>
</reference>
<evidence type="ECO:0000256" key="2">
    <source>
        <dbReference type="ARBA" id="ARBA00008320"/>
    </source>
</evidence>
<accession>A0A2G2YAM6</accession>
<dbReference type="OMA" id="NCKPLIG"/>
<sequence>MSINKTVDEDLNQNDKSRLTFEGCNVLLDINDGDRLVFSRLTAASVGTQDGRVVLRRQFQVLVRKGMGLNPILDITSPLCGNTLGNSLEEKDVDGSKDNRAIVDNNTAQSLTSEDIDEM</sequence>
<dbReference type="EMBL" id="AYRZ02000012">
    <property type="protein sequence ID" value="PHT66774.1"/>
    <property type="molecule type" value="Genomic_DNA"/>
</dbReference>
<keyword evidence="9" id="KW-1185">Reference proteome</keyword>